<proteinExistence type="predicted"/>
<accession>A0ABU5ERQ0</accession>
<gene>
    <name evidence="2" type="ORF">SNF14_08475</name>
</gene>
<feature type="signal peptide" evidence="1">
    <location>
        <begin position="1"/>
        <end position="21"/>
    </location>
</feature>
<reference evidence="2 3" key="1">
    <citation type="submission" date="2023-11" db="EMBL/GenBank/DDBJ databases">
        <title>Winogradskyella pelagius sp. nov., isolated from coastal sediment.</title>
        <authorList>
            <person name="Li F."/>
        </authorList>
    </citation>
    <scope>NUCLEOTIDE SEQUENCE [LARGE SCALE GENOMIC DNA]</scope>
    <source>
        <strain evidence="2 3">KCTC 23502</strain>
    </source>
</reference>
<evidence type="ECO:0008006" key="4">
    <source>
        <dbReference type="Google" id="ProtNLM"/>
    </source>
</evidence>
<feature type="chain" id="PRO_5046866043" description="Lipocalin-like domain-containing protein" evidence="1">
    <location>
        <begin position="22"/>
        <end position="478"/>
    </location>
</feature>
<sequence>MRTRLKSIYFLASLALLIVTASCRTEEDLSIDPPTEQTLEANTQTAALMQNVVMNDGSSDNIIDNASCLSIQFPVTVTVNGITLQIEDEDDLDDIEDIFDEFDDDDDNIVISYPITIVLSDFTTVVINSDDELEDFVEDCFEDNFDDDDIECIDFQYPITASAFNENNELILSFTINNDFEMYNFIDDLDEYAAVTIDFPITVILADGTTQIVNNIQELAMVIEAADDSCDEDDDNDYDDDDCDDCTTDLVTDVLTQCSDWYIDGLERNDNDLEDNYMGYFFTFNSDNTVDVTWDNGMQTESGTWSASGSGNEIIFEIDIPGFDDINDAWNLHEIDNDNDDDELEFELRIGDDELEFNNYCSSDNSNDNLTNTLSDGLWIVASYTEDTDDQTADYAGYELNFDSNGTVTASNGSTTNNGTWSVLNGGNEVMLNFGTDMPFLEFNDDDWDVISSSETEVVLQDISGGDGETDTLTLQKI</sequence>
<evidence type="ECO:0000313" key="2">
    <source>
        <dbReference type="EMBL" id="MDY2587372.1"/>
    </source>
</evidence>
<dbReference type="PROSITE" id="PS51257">
    <property type="entry name" value="PROKAR_LIPOPROTEIN"/>
    <property type="match status" value="1"/>
</dbReference>
<dbReference type="EMBL" id="JAXDAE010000007">
    <property type="protein sequence ID" value="MDY2587372.1"/>
    <property type="molecule type" value="Genomic_DNA"/>
</dbReference>
<dbReference type="RefSeq" id="WP_320555739.1">
    <property type="nucleotide sequence ID" value="NZ_JAXDAE010000007.1"/>
</dbReference>
<evidence type="ECO:0000313" key="3">
    <source>
        <dbReference type="Proteomes" id="UP001285855"/>
    </source>
</evidence>
<comment type="caution">
    <text evidence="2">The sequence shown here is derived from an EMBL/GenBank/DDBJ whole genome shotgun (WGS) entry which is preliminary data.</text>
</comment>
<protein>
    <recommendedName>
        <fullName evidence="4">Lipocalin-like domain-containing protein</fullName>
    </recommendedName>
</protein>
<keyword evidence="1" id="KW-0732">Signal</keyword>
<evidence type="ECO:0000256" key="1">
    <source>
        <dbReference type="SAM" id="SignalP"/>
    </source>
</evidence>
<dbReference type="Proteomes" id="UP001285855">
    <property type="component" value="Unassembled WGS sequence"/>
</dbReference>
<keyword evidence="3" id="KW-1185">Reference proteome</keyword>
<name>A0ABU5ERQ0_9FLAO</name>
<organism evidence="2 3">
    <name type="scientific">Winogradskyella aquimaris</name>
    <dbReference type="NCBI Taxonomy" id="864074"/>
    <lineage>
        <taxon>Bacteria</taxon>
        <taxon>Pseudomonadati</taxon>
        <taxon>Bacteroidota</taxon>
        <taxon>Flavobacteriia</taxon>
        <taxon>Flavobacteriales</taxon>
        <taxon>Flavobacteriaceae</taxon>
        <taxon>Winogradskyella</taxon>
    </lineage>
</organism>